<comment type="caution">
    <text evidence="2">The sequence shown here is derived from an EMBL/GenBank/DDBJ whole genome shotgun (WGS) entry which is preliminary data.</text>
</comment>
<evidence type="ECO:0000313" key="2">
    <source>
        <dbReference type="EMBL" id="MFD2934785.1"/>
    </source>
</evidence>
<dbReference type="InterPro" id="IPR011008">
    <property type="entry name" value="Dimeric_a/b-barrel"/>
</dbReference>
<dbReference type="EMBL" id="JBHUOM010000006">
    <property type="protein sequence ID" value="MFD2934785.1"/>
    <property type="molecule type" value="Genomic_DNA"/>
</dbReference>
<keyword evidence="2" id="KW-0560">Oxidoreductase</keyword>
<dbReference type="Proteomes" id="UP001597512">
    <property type="component" value="Unassembled WGS sequence"/>
</dbReference>
<gene>
    <name evidence="2" type="ORF">ACFS25_13405</name>
</gene>
<dbReference type="InterPro" id="IPR007138">
    <property type="entry name" value="ABM_dom"/>
</dbReference>
<evidence type="ECO:0000259" key="1">
    <source>
        <dbReference type="PROSITE" id="PS51725"/>
    </source>
</evidence>
<evidence type="ECO:0000313" key="3">
    <source>
        <dbReference type="Proteomes" id="UP001597512"/>
    </source>
</evidence>
<dbReference type="EC" id="1.14.-.-" evidence="2"/>
<dbReference type="SUPFAM" id="SSF54909">
    <property type="entry name" value="Dimeric alpha+beta barrel"/>
    <property type="match status" value="1"/>
</dbReference>
<sequence>MLNVQELDQFVSHQDQLNDDSREPAVLINIFHVTPEQGDKLEAVWGDILRTFRSLPGFISAQFHRGTSGSGTFLNYSVWESVAHYRAAFENPEFRKKLVSYPDGAVATPHLFRKVAIENVCVA</sequence>
<dbReference type="Pfam" id="PF03992">
    <property type="entry name" value="ABM"/>
    <property type="match status" value="1"/>
</dbReference>
<feature type="domain" description="ABM" evidence="1">
    <location>
        <begin position="25"/>
        <end position="115"/>
    </location>
</feature>
<dbReference type="RefSeq" id="WP_381501446.1">
    <property type="nucleotide sequence ID" value="NZ_JBHUOM010000006.1"/>
</dbReference>
<keyword evidence="3" id="KW-1185">Reference proteome</keyword>
<protein>
    <submittedName>
        <fullName evidence="2">Antibiotic biosynthesis monooxygenase family protein</fullName>
        <ecNumber evidence="2">1.14.-.-</ecNumber>
    </submittedName>
</protein>
<accession>A0ABW6AH82</accession>
<dbReference type="GO" id="GO:0004497">
    <property type="term" value="F:monooxygenase activity"/>
    <property type="evidence" value="ECO:0007669"/>
    <property type="project" value="UniProtKB-KW"/>
</dbReference>
<dbReference type="PROSITE" id="PS51725">
    <property type="entry name" value="ABM"/>
    <property type="match status" value="1"/>
</dbReference>
<dbReference type="Gene3D" id="3.30.70.100">
    <property type="match status" value="1"/>
</dbReference>
<organism evidence="2 3">
    <name type="scientific">Spirosoma flavum</name>
    <dbReference type="NCBI Taxonomy" id="2048557"/>
    <lineage>
        <taxon>Bacteria</taxon>
        <taxon>Pseudomonadati</taxon>
        <taxon>Bacteroidota</taxon>
        <taxon>Cytophagia</taxon>
        <taxon>Cytophagales</taxon>
        <taxon>Cytophagaceae</taxon>
        <taxon>Spirosoma</taxon>
    </lineage>
</organism>
<proteinExistence type="predicted"/>
<keyword evidence="2" id="KW-0503">Monooxygenase</keyword>
<name>A0ABW6AH82_9BACT</name>
<reference evidence="3" key="1">
    <citation type="journal article" date="2019" name="Int. J. Syst. Evol. Microbiol.">
        <title>The Global Catalogue of Microorganisms (GCM) 10K type strain sequencing project: providing services to taxonomists for standard genome sequencing and annotation.</title>
        <authorList>
            <consortium name="The Broad Institute Genomics Platform"/>
            <consortium name="The Broad Institute Genome Sequencing Center for Infectious Disease"/>
            <person name="Wu L."/>
            <person name="Ma J."/>
        </authorList>
    </citation>
    <scope>NUCLEOTIDE SEQUENCE [LARGE SCALE GENOMIC DNA]</scope>
    <source>
        <strain evidence="3">KCTC 52490</strain>
    </source>
</reference>